<gene>
    <name evidence="2" type="ORF">AFULGI_00003640</name>
</gene>
<dbReference type="CDD" id="cd00090">
    <property type="entry name" value="HTH_ARSR"/>
    <property type="match status" value="1"/>
</dbReference>
<dbReference type="Proteomes" id="UP000028501">
    <property type="component" value="Chromosome"/>
</dbReference>
<dbReference type="EMBL" id="CP006577">
    <property type="protein sequence ID" value="AIG97183.1"/>
    <property type="molecule type" value="Genomic_DNA"/>
</dbReference>
<dbReference type="SUPFAM" id="SSF46785">
    <property type="entry name" value="Winged helix' DNA-binding domain"/>
    <property type="match status" value="1"/>
</dbReference>
<dbReference type="InterPro" id="IPR036388">
    <property type="entry name" value="WH-like_DNA-bd_sf"/>
</dbReference>
<feature type="domain" description="HTH marR-type" evidence="1">
    <location>
        <begin position="6"/>
        <end position="55"/>
    </location>
</feature>
<dbReference type="InterPro" id="IPR011991">
    <property type="entry name" value="ArsR-like_HTH"/>
</dbReference>
<evidence type="ECO:0000313" key="3">
    <source>
        <dbReference type="Proteomes" id="UP000028501"/>
    </source>
</evidence>
<accession>A0A075WI00</accession>
<dbReference type="GO" id="GO:0003700">
    <property type="term" value="F:DNA-binding transcription factor activity"/>
    <property type="evidence" value="ECO:0007669"/>
    <property type="project" value="InterPro"/>
</dbReference>
<evidence type="ECO:0000313" key="2">
    <source>
        <dbReference type="EMBL" id="AIG97183.1"/>
    </source>
</evidence>
<protein>
    <submittedName>
        <fullName evidence="2">Transcriptional regulator</fullName>
    </submittedName>
</protein>
<proteinExistence type="predicted"/>
<name>A0A075WI00_ARCFL</name>
<dbReference type="AlphaFoldDB" id="A0A075WI00"/>
<dbReference type="RefSeq" id="WP_048094918.1">
    <property type="nucleotide sequence ID" value="NZ_CP006577.1"/>
</dbReference>
<reference evidence="2 3" key="1">
    <citation type="submission" date="2013-07" db="EMBL/GenBank/DDBJ databases">
        <title>Genome of Archaeoglobus fulgidus.</title>
        <authorList>
            <person name="Fiebig A."/>
            <person name="Birkeland N.-K."/>
        </authorList>
    </citation>
    <scope>NUCLEOTIDE SEQUENCE [LARGE SCALE GENOMIC DNA]</scope>
    <source>
        <strain evidence="2 3">DSM 8774</strain>
    </source>
</reference>
<dbReference type="InterPro" id="IPR000835">
    <property type="entry name" value="HTH_MarR-typ"/>
</dbReference>
<evidence type="ECO:0000259" key="1">
    <source>
        <dbReference type="Pfam" id="PF01047"/>
    </source>
</evidence>
<dbReference type="GeneID" id="24793903"/>
<dbReference type="KEGG" id="afg:AFULGI_00003640"/>
<sequence length="128" mass="14692">MTEFQITDTREEILKILEERGAVLQKDLWKELNIDSSKCSRILRKLEKEGLIKRVEVVVDGVKTFKIIPAGAEEEVEEEEELDLKAVPDRMEEVAGYPPCFACTEIDCDAKECIKLEVWFLGKCRMLG</sequence>
<dbReference type="HOGENOM" id="CLU_142666_1_0_2"/>
<dbReference type="InterPro" id="IPR036390">
    <property type="entry name" value="WH_DNA-bd_sf"/>
</dbReference>
<dbReference type="Gene3D" id="1.10.10.10">
    <property type="entry name" value="Winged helix-like DNA-binding domain superfamily/Winged helix DNA-binding domain"/>
    <property type="match status" value="1"/>
</dbReference>
<organism evidence="2 3">
    <name type="scientific">Archaeoglobus fulgidus DSM 8774</name>
    <dbReference type="NCBI Taxonomy" id="1344584"/>
    <lineage>
        <taxon>Archaea</taxon>
        <taxon>Methanobacteriati</taxon>
        <taxon>Methanobacteriota</taxon>
        <taxon>Archaeoglobi</taxon>
        <taxon>Archaeoglobales</taxon>
        <taxon>Archaeoglobaceae</taxon>
        <taxon>Archaeoglobus</taxon>
    </lineage>
</organism>
<dbReference type="Pfam" id="PF01047">
    <property type="entry name" value="MarR"/>
    <property type="match status" value="1"/>
</dbReference>